<feature type="transmembrane region" description="Helical" evidence="11">
    <location>
        <begin position="746"/>
        <end position="766"/>
    </location>
</feature>
<sequence>MSESSIQNFTTDFANEEDSYNGDPDVSSVRDLARSFTNISLNSSSLYDIPLKNEDGNLDIEDSKYNSKLDPNSPDFNAHFWMKNLHKIRNTDPDYYKSTNLGLVYKNLSCVGESSDVMYQTTFISILQYFAETLYKKLRPSKPEDMFTILKPMDGILKPGSLNVVLGKPGSGCTTLLKTIAASTYGFEVAKDSFMSYDGLAPKDINKHYRGDVVYQAETDIHFPNLTVFETLKSVALLTTPRNRIKGLTRDQFATHMAEATMAMYGLSHTRNTKVGNEFIRGVSGGERKRVSICEISLINGKIVCYDNSSRGLDSASTLSFIKCLKTASIANDTTAVVAIYQCSQEAYDLFDNVIVLDHGYQLYNGPAQLAKQYFLDMGYVCPDRQTTADFLTAITSPKERIQNKEMLSRGIKIPSTPEEMYNHFKKSQIYQDLLKQIDDYNSNINEETKEKFIASHAAAQSKRAKPSSSYRLSYGLQIKYLLQRNFTRIKNDIGLSVFIVLANSLMALVIASMFYKVMYHTDTSTFFFRGGSLFYAILFNSFSSLLEVMTLYEARSIIEKQKNLAMYHPSAEAIASILSQLPSKLLTNICFNLLFYFLANLRREPGPFFFYLLLNFTCVLTMSHLFRFIGSATKSFPEAMVPGSVVLLALTMYAGFAIPKTKMLGWSKWIYWINPLQYGFESLMINEFHDRNFECSQYVPTGGDYNSVSLDYKTCSAVGAVPGEDFVNGDQFLKLSYGYSHGHKWRGFGVLVGFAIFFFSIYLFFTEFNESAKQKGEIILFPQSIVRKIKKQNKYMQSHPEDLENPIDSKDRANEKSIIDNDDSRSSAYKSKDESSLDSDNVGLSESEATLHWRDLCYDIKIKGETRRILNKVDGWVAKRSITALMGSSGAGKTTLLDCLASRVTMGVVTGKILVNGKQRDNSFPRSIGYCQQQDLHLSTATVRESLRFSAYLRQSAAISKKEKDEYVENVIKILDMEKYAHAVVGVMGEGLNVEQRKRLTIGVELAAKPKLLMFLDEPTSGLDSQTAWSICQLMRKLANQGQAILCTIHQPSAILIQEFDRLLFLQPGGKTAYFGDLGDGCKTMIKYFESKGAEKCPPDANPAEWMLDIVQARDYHEAWRQSDEFKEVKSTLEEMERELPKIQMTEDKYTHASFAASFWLQYKLVFIRVMQQNWRTPFYLWSKFFLVVYSEIFIGFTFFKADHTLQGLQNQMLAVFMFTVLFNPYLQQYLPVFKQQRDLYEARERPSRTFSWVAFITAQMAAEIPSNFASGCLAFFCYFYPIGFYQNASNSGQLSERSGLFFLYSIAFFIYTGSFAVLVASPFDDPQAGGHISSIIFTMALAFNGVFVGPNEMPGFWKFMYRVSPMTYLVDGLLSVGIANNNAECSTYEFRSIVPPENMTCGEYLDPYLKAAGTGYLLDSGNAEVCKLCSVSSTNAFLSSVSSKYSRRWRNFGIFLAYIVFDYACTIFVYWLARVPKKSSRVKEQSDASVENSKSDVESKKN</sequence>
<dbReference type="InterPro" id="IPR003439">
    <property type="entry name" value="ABC_transporter-like_ATP-bd"/>
</dbReference>
<dbReference type="Proteomes" id="UP000183365">
    <property type="component" value="Unassembled WGS sequence"/>
</dbReference>
<accession>A0A1L0CKV4</accession>
<dbReference type="Pfam" id="PF01061">
    <property type="entry name" value="ABC2_membrane"/>
    <property type="match status" value="2"/>
</dbReference>
<evidence type="ECO:0000256" key="9">
    <source>
        <dbReference type="SAM" id="Coils"/>
    </source>
</evidence>
<organism evidence="13 14">
    <name type="scientific">Hanseniaspora guilliermondii</name>
    <dbReference type="NCBI Taxonomy" id="56406"/>
    <lineage>
        <taxon>Eukaryota</taxon>
        <taxon>Fungi</taxon>
        <taxon>Dikarya</taxon>
        <taxon>Ascomycota</taxon>
        <taxon>Saccharomycotina</taxon>
        <taxon>Saccharomycetes</taxon>
        <taxon>Saccharomycodales</taxon>
        <taxon>Saccharomycodaceae</taxon>
        <taxon>Hanseniaspora</taxon>
    </lineage>
</organism>
<dbReference type="Gene3D" id="3.40.50.300">
    <property type="entry name" value="P-loop containing nucleotide triphosphate hydrolases"/>
    <property type="match status" value="2"/>
</dbReference>
<dbReference type="FunFam" id="3.40.50.300:FF:000054">
    <property type="entry name" value="ABC multidrug transporter atrF"/>
    <property type="match status" value="1"/>
</dbReference>
<feature type="coiled-coil region" evidence="9">
    <location>
        <begin position="1120"/>
        <end position="1147"/>
    </location>
</feature>
<dbReference type="InterPro" id="IPR027417">
    <property type="entry name" value="P-loop_NTPase"/>
</dbReference>
<dbReference type="SUPFAM" id="SSF52540">
    <property type="entry name" value="P-loop containing nucleoside triphosphate hydrolases"/>
    <property type="match status" value="2"/>
</dbReference>
<dbReference type="InterPro" id="IPR029481">
    <property type="entry name" value="ABC_trans_N"/>
</dbReference>
<dbReference type="Pfam" id="PF06422">
    <property type="entry name" value="PDR_CDR"/>
    <property type="match status" value="1"/>
</dbReference>
<keyword evidence="7 11" id="KW-1133">Transmembrane helix</keyword>
<dbReference type="GO" id="GO:0016020">
    <property type="term" value="C:membrane"/>
    <property type="evidence" value="ECO:0007669"/>
    <property type="project" value="UniProtKB-SubCell"/>
</dbReference>
<keyword evidence="2" id="KW-0813">Transport</keyword>
<evidence type="ECO:0000256" key="3">
    <source>
        <dbReference type="ARBA" id="ARBA00022692"/>
    </source>
</evidence>
<feature type="compositionally biased region" description="Basic and acidic residues" evidence="10">
    <location>
        <begin position="800"/>
        <end position="817"/>
    </location>
</feature>
<dbReference type="PROSITE" id="PS50893">
    <property type="entry name" value="ABC_TRANSPORTER_2"/>
    <property type="match status" value="2"/>
</dbReference>
<feature type="domain" description="ABC transporter" evidence="12">
    <location>
        <begin position="129"/>
        <end position="384"/>
    </location>
</feature>
<dbReference type="Pfam" id="PF14510">
    <property type="entry name" value="ABC_trans_N"/>
    <property type="match status" value="1"/>
</dbReference>
<evidence type="ECO:0000256" key="10">
    <source>
        <dbReference type="SAM" id="MobiDB-lite"/>
    </source>
</evidence>
<dbReference type="InterPro" id="IPR005285">
    <property type="entry name" value="Drug-R_PDR/CDR"/>
</dbReference>
<dbReference type="InterPro" id="IPR010929">
    <property type="entry name" value="PDR_CDR_ABC"/>
</dbReference>
<evidence type="ECO:0000313" key="14">
    <source>
        <dbReference type="Proteomes" id="UP000183365"/>
    </source>
</evidence>
<feature type="transmembrane region" description="Helical" evidence="11">
    <location>
        <begin position="527"/>
        <end position="547"/>
    </location>
</feature>
<evidence type="ECO:0000256" key="6">
    <source>
        <dbReference type="ARBA" id="ARBA00022840"/>
    </source>
</evidence>
<evidence type="ECO:0000256" key="7">
    <source>
        <dbReference type="ARBA" id="ARBA00022989"/>
    </source>
</evidence>
<dbReference type="VEuPathDB" id="FungiDB:HGUI_01225"/>
<protein>
    <submittedName>
        <fullName evidence="13">Probable Pleiotropic ABC efflux transporter of multiple drugs</fullName>
    </submittedName>
</protein>
<keyword evidence="9" id="KW-0175">Coiled coil</keyword>
<evidence type="ECO:0000313" key="13">
    <source>
        <dbReference type="EMBL" id="SGZ39025.1"/>
    </source>
</evidence>
<proteinExistence type="predicted"/>
<feature type="compositionally biased region" description="Polar residues" evidence="10">
    <location>
        <begin position="1"/>
        <end position="13"/>
    </location>
</feature>
<gene>
    <name evidence="13" type="ORF">HGUI_01225</name>
</gene>
<dbReference type="InterPro" id="IPR034003">
    <property type="entry name" value="ABCG_PDR_2"/>
</dbReference>
<dbReference type="GO" id="GO:0005524">
    <property type="term" value="F:ATP binding"/>
    <property type="evidence" value="ECO:0007669"/>
    <property type="project" value="UniProtKB-KW"/>
</dbReference>
<keyword evidence="14" id="KW-1185">Reference proteome</keyword>
<keyword evidence="4" id="KW-0677">Repeat</keyword>
<evidence type="ECO:0000256" key="1">
    <source>
        <dbReference type="ARBA" id="ARBA00004141"/>
    </source>
</evidence>
<feature type="domain" description="ABC transporter" evidence="12">
    <location>
        <begin position="852"/>
        <end position="1095"/>
    </location>
</feature>
<feature type="region of interest" description="Disordered" evidence="10">
    <location>
        <begin position="1481"/>
        <end position="1504"/>
    </location>
</feature>
<dbReference type="PANTHER" id="PTHR19241">
    <property type="entry name" value="ATP-BINDING CASSETTE TRANSPORTER"/>
    <property type="match status" value="1"/>
</dbReference>
<dbReference type="GO" id="GO:0140359">
    <property type="term" value="F:ABC-type transporter activity"/>
    <property type="evidence" value="ECO:0007669"/>
    <property type="project" value="InterPro"/>
</dbReference>
<feature type="transmembrane region" description="Helical" evidence="11">
    <location>
        <begin position="609"/>
        <end position="628"/>
    </location>
</feature>
<keyword evidence="5" id="KW-0547">Nucleotide-binding</keyword>
<evidence type="ECO:0000256" key="2">
    <source>
        <dbReference type="ARBA" id="ARBA00022448"/>
    </source>
</evidence>
<feature type="region of interest" description="Disordered" evidence="10">
    <location>
        <begin position="1"/>
        <end position="26"/>
    </location>
</feature>
<dbReference type="NCBIfam" id="TIGR00956">
    <property type="entry name" value="3a01205"/>
    <property type="match status" value="1"/>
</dbReference>
<name>A0A1L0CKV4_9ASCO</name>
<dbReference type="OrthoDB" id="245989at2759"/>
<comment type="subcellular location">
    <subcellularLocation>
        <location evidence="1">Membrane</location>
        <topology evidence="1">Multi-pass membrane protein</topology>
    </subcellularLocation>
</comment>
<dbReference type="GO" id="GO:1990961">
    <property type="term" value="P:xenobiotic detoxification by transmembrane export across the plasma membrane"/>
    <property type="evidence" value="ECO:0007669"/>
    <property type="project" value="InterPro"/>
</dbReference>
<feature type="transmembrane region" description="Helical" evidence="11">
    <location>
        <begin position="1454"/>
        <end position="1475"/>
    </location>
</feature>
<dbReference type="CDD" id="cd03232">
    <property type="entry name" value="ABCG_PDR_domain2"/>
    <property type="match status" value="1"/>
</dbReference>
<keyword evidence="6" id="KW-0067">ATP-binding</keyword>
<feature type="region of interest" description="Disordered" evidence="10">
    <location>
        <begin position="798"/>
        <end position="817"/>
    </location>
</feature>
<dbReference type="SMART" id="SM00382">
    <property type="entry name" value="AAA"/>
    <property type="match status" value="2"/>
</dbReference>
<feature type="transmembrane region" description="Helical" evidence="11">
    <location>
        <begin position="494"/>
        <end position="515"/>
    </location>
</feature>
<dbReference type="InterPro" id="IPR003593">
    <property type="entry name" value="AAA+_ATPase"/>
</dbReference>
<keyword evidence="3 11" id="KW-0812">Transmembrane</keyword>
<dbReference type="EMBL" id="FQNF01000016">
    <property type="protein sequence ID" value="SGZ39025.1"/>
    <property type="molecule type" value="Genomic_DNA"/>
</dbReference>
<dbReference type="PROSITE" id="PS00211">
    <property type="entry name" value="ABC_TRANSPORTER_1"/>
    <property type="match status" value="1"/>
</dbReference>
<feature type="compositionally biased region" description="Basic and acidic residues" evidence="10">
    <location>
        <begin position="1495"/>
        <end position="1504"/>
    </location>
</feature>
<feature type="transmembrane region" description="Helical" evidence="11">
    <location>
        <begin position="1180"/>
        <end position="1201"/>
    </location>
</feature>
<evidence type="ECO:0000259" key="12">
    <source>
        <dbReference type="PROSITE" id="PS50893"/>
    </source>
</evidence>
<evidence type="ECO:0000256" key="4">
    <source>
        <dbReference type="ARBA" id="ARBA00022737"/>
    </source>
</evidence>
<evidence type="ECO:0000256" key="8">
    <source>
        <dbReference type="ARBA" id="ARBA00023136"/>
    </source>
</evidence>
<feature type="region of interest" description="Disordered" evidence="10">
    <location>
        <begin position="823"/>
        <end position="842"/>
    </location>
</feature>
<keyword evidence="8 11" id="KW-0472">Membrane</keyword>
<feature type="transmembrane region" description="Helical" evidence="11">
    <location>
        <begin position="1252"/>
        <end position="1282"/>
    </location>
</feature>
<evidence type="ECO:0000256" key="5">
    <source>
        <dbReference type="ARBA" id="ARBA00022741"/>
    </source>
</evidence>
<reference evidence="14" key="1">
    <citation type="submission" date="2016-11" db="EMBL/GenBank/DDBJ databases">
        <authorList>
            <person name="Guldener U."/>
        </authorList>
    </citation>
    <scope>NUCLEOTIDE SEQUENCE [LARGE SCALE GENOMIC DNA]</scope>
</reference>
<feature type="transmembrane region" description="Helical" evidence="11">
    <location>
        <begin position="1334"/>
        <end position="1352"/>
    </location>
</feature>
<dbReference type="InterPro" id="IPR013525">
    <property type="entry name" value="ABC2_TM"/>
</dbReference>
<dbReference type="Pfam" id="PF00005">
    <property type="entry name" value="ABC_tran"/>
    <property type="match status" value="2"/>
</dbReference>
<feature type="transmembrane region" description="Helical" evidence="11">
    <location>
        <begin position="1303"/>
        <end position="1322"/>
    </location>
</feature>
<dbReference type="GO" id="GO:0016887">
    <property type="term" value="F:ATP hydrolysis activity"/>
    <property type="evidence" value="ECO:0007669"/>
    <property type="project" value="InterPro"/>
</dbReference>
<feature type="compositionally biased region" description="Basic and acidic residues" evidence="10">
    <location>
        <begin position="823"/>
        <end position="836"/>
    </location>
</feature>
<feature type="transmembrane region" description="Helical" evidence="11">
    <location>
        <begin position="1213"/>
        <end position="1232"/>
    </location>
</feature>
<dbReference type="InterPro" id="IPR017871">
    <property type="entry name" value="ABC_transporter-like_CS"/>
</dbReference>
<feature type="transmembrane region" description="Helical" evidence="11">
    <location>
        <begin position="640"/>
        <end position="659"/>
    </location>
</feature>
<evidence type="ECO:0000256" key="11">
    <source>
        <dbReference type="SAM" id="Phobius"/>
    </source>
</evidence>